<evidence type="ECO:0000313" key="2">
    <source>
        <dbReference type="Proteomes" id="UP000249497"/>
    </source>
</evidence>
<dbReference type="Proteomes" id="UP000249497">
    <property type="component" value="Unassembled WGS sequence"/>
</dbReference>
<protein>
    <recommendedName>
        <fullName evidence="3">SIR2-like domain-containing protein</fullName>
    </recommendedName>
</protein>
<dbReference type="Gene3D" id="3.40.50.300">
    <property type="entry name" value="P-loop containing nucleotide triphosphate hydrolases"/>
    <property type="match status" value="1"/>
</dbReference>
<dbReference type="OrthoDB" id="6247875at2759"/>
<sequence>MSPMTIVSLALDAGKEREDFGPSPNPKSTLLYITSVGYDPHIGAPHSFDRYEERELDTYTEILEKIQGGAADGGGASVGTLLRAASFLKAKLTEREDLLEWLDTRFATLYDMWVGEGPNQLLDAIRELSNAGARIMTTNYDDLLSRHCNAQPIVAAQTGEMQKFFQRSDAKRRILHTHGSWSKPNGAVLDEVDYVHVTQDNRPRSFQGACSTSDGVVLFLGTGSGLNDPNLGRLLDGASEILRQGPKGHFILLRDAEKNERNFLNDLRYGPEYGSLPSFLGRLKREDRQNQSTAKNGQFPEVFPFNTSGFVAREKLQSQIEGELNIIGAPRICALQGLGGIGKTTMARKVALAFKDKCHIFWIDCRMRTKMDEDFLAIGPALQPGADSYDFHRIKQAMASREDWMLIIDNVDNDETLAHVQENMIRLVDKDAFCSQEGSPHLEMSRMRHHANSH</sequence>
<proteinExistence type="predicted"/>
<dbReference type="GeneID" id="37177039"/>
<evidence type="ECO:0008006" key="3">
    <source>
        <dbReference type="Google" id="ProtNLM"/>
    </source>
</evidence>
<accession>A0A8T8XE06</accession>
<dbReference type="RefSeq" id="XP_025532165.1">
    <property type="nucleotide sequence ID" value="XM_025673347.1"/>
</dbReference>
<dbReference type="SUPFAM" id="SSF52540">
    <property type="entry name" value="P-loop containing nucleoside triphosphate hydrolases"/>
    <property type="match status" value="1"/>
</dbReference>
<keyword evidence="2" id="KW-1185">Reference proteome</keyword>
<name>A0A8T8XE06_ASPJA</name>
<dbReference type="EMBL" id="KZ824773">
    <property type="protein sequence ID" value="RAH86271.1"/>
    <property type="molecule type" value="Genomic_DNA"/>
</dbReference>
<reference evidence="1 2" key="1">
    <citation type="submission" date="2018-02" db="EMBL/GenBank/DDBJ databases">
        <title>The genomes of Aspergillus section Nigri reveals drivers in fungal speciation.</title>
        <authorList>
            <consortium name="DOE Joint Genome Institute"/>
            <person name="Vesth T.C."/>
            <person name="Nybo J."/>
            <person name="Theobald S."/>
            <person name="Brandl J."/>
            <person name="Frisvad J.C."/>
            <person name="Nielsen K.F."/>
            <person name="Lyhne E.K."/>
            <person name="Kogle M.E."/>
            <person name="Kuo A."/>
            <person name="Riley R."/>
            <person name="Clum A."/>
            <person name="Nolan M."/>
            <person name="Lipzen A."/>
            <person name="Salamov A."/>
            <person name="Henrissat B."/>
            <person name="Wiebenga A."/>
            <person name="De vries R.P."/>
            <person name="Grigoriev I.V."/>
            <person name="Mortensen U.H."/>
            <person name="Andersen M.R."/>
            <person name="Baker S.E."/>
        </authorList>
    </citation>
    <scope>NUCLEOTIDE SEQUENCE [LARGE SCALE GENOMIC DNA]</scope>
    <source>
        <strain evidence="1 2">CBS 114.51</strain>
    </source>
</reference>
<dbReference type="Pfam" id="PF13289">
    <property type="entry name" value="SIR2_2"/>
    <property type="match status" value="1"/>
</dbReference>
<dbReference type="InterPro" id="IPR027417">
    <property type="entry name" value="P-loop_NTPase"/>
</dbReference>
<gene>
    <name evidence="1" type="ORF">BO86DRAFT_395709</name>
</gene>
<organism evidence="1 2">
    <name type="scientific">Aspergillus japonicus CBS 114.51</name>
    <dbReference type="NCBI Taxonomy" id="1448312"/>
    <lineage>
        <taxon>Eukaryota</taxon>
        <taxon>Fungi</taxon>
        <taxon>Dikarya</taxon>
        <taxon>Ascomycota</taxon>
        <taxon>Pezizomycotina</taxon>
        <taxon>Eurotiomycetes</taxon>
        <taxon>Eurotiomycetidae</taxon>
        <taxon>Eurotiales</taxon>
        <taxon>Aspergillaceae</taxon>
        <taxon>Aspergillus</taxon>
        <taxon>Aspergillus subgen. Circumdati</taxon>
    </lineage>
</organism>
<evidence type="ECO:0000313" key="1">
    <source>
        <dbReference type="EMBL" id="RAH86271.1"/>
    </source>
</evidence>
<dbReference type="AlphaFoldDB" id="A0A8T8XE06"/>